<protein>
    <submittedName>
        <fullName evidence="2">Phage putative head morphogenesis protein, SPP1 gp7 family</fullName>
    </submittedName>
</protein>
<evidence type="ECO:0000313" key="3">
    <source>
        <dbReference type="Proteomes" id="UP000242642"/>
    </source>
</evidence>
<dbReference type="STRING" id="1123402.SAMN02583745_01574"/>
<dbReference type="OrthoDB" id="6637795at2"/>
<accession>A0A1I0CC93</accession>
<dbReference type="Pfam" id="PF04233">
    <property type="entry name" value="Phage_Mu_F"/>
    <property type="match status" value="1"/>
</dbReference>
<dbReference type="Proteomes" id="UP000242642">
    <property type="component" value="Unassembled WGS sequence"/>
</dbReference>
<dbReference type="NCBIfam" id="TIGR01641">
    <property type="entry name" value="phageSPP1_gp7"/>
    <property type="match status" value="1"/>
</dbReference>
<dbReference type="EMBL" id="FOHV01000010">
    <property type="protein sequence ID" value="SET17134.1"/>
    <property type="molecule type" value="Genomic_DNA"/>
</dbReference>
<feature type="domain" description="Phage head morphogenesis" evidence="1">
    <location>
        <begin position="131"/>
        <end position="236"/>
    </location>
</feature>
<proteinExistence type="predicted"/>
<reference evidence="3" key="1">
    <citation type="submission" date="2016-10" db="EMBL/GenBank/DDBJ databases">
        <authorList>
            <person name="Varghese N."/>
            <person name="Submissions S."/>
        </authorList>
    </citation>
    <scope>NUCLEOTIDE SEQUENCE [LARGE SCALE GENOMIC DNA]</scope>
    <source>
        <strain evidence="3">DSM 18579</strain>
    </source>
</reference>
<dbReference type="InterPro" id="IPR006528">
    <property type="entry name" value="Phage_head_morphogenesis_dom"/>
</dbReference>
<evidence type="ECO:0000259" key="1">
    <source>
        <dbReference type="Pfam" id="PF04233"/>
    </source>
</evidence>
<name>A0A1I0CC93_9GAMM</name>
<organism evidence="2 3">
    <name type="scientific">Thorsellia anophelis DSM 18579</name>
    <dbReference type="NCBI Taxonomy" id="1123402"/>
    <lineage>
        <taxon>Bacteria</taxon>
        <taxon>Pseudomonadati</taxon>
        <taxon>Pseudomonadota</taxon>
        <taxon>Gammaproteobacteria</taxon>
        <taxon>Enterobacterales</taxon>
        <taxon>Thorselliaceae</taxon>
        <taxon>Thorsellia</taxon>
    </lineage>
</organism>
<dbReference type="RefSeq" id="WP_143047613.1">
    <property type="nucleotide sequence ID" value="NZ_FOHV01000010.1"/>
</dbReference>
<gene>
    <name evidence="2" type="ORF">SAMN02583745_01574</name>
</gene>
<sequence length="242" mass="27495">MWYRFQLNTYIDRLNDEIIKTLQGVFLRFGDSKFVDTNPVMKLAMLQALDKLADSLSSQKARLMANQLASEFAKRVNQQNHAQTVASIKSVLGVDVSDFIMSNQFITAEIEIAMLENINLIVSVAEEHLLKVRQVIHHNILDGQRHSSVINAVSRAGQVSKSRAKVIARDQTNKFNGALTRVRQQSLGIEQYIWSTSGDERVRQEHRENNGKLFRWDSPPITGHPGQDIQCRCVAIPYFESD</sequence>
<evidence type="ECO:0000313" key="2">
    <source>
        <dbReference type="EMBL" id="SET17134.1"/>
    </source>
</evidence>
<dbReference type="AlphaFoldDB" id="A0A1I0CC93"/>
<keyword evidence="3" id="KW-1185">Reference proteome</keyword>